<keyword evidence="6" id="KW-0378">Hydrolase</keyword>
<name>A0A815U928_9BILA</name>
<organism evidence="9 11">
    <name type="scientific">Didymodactylos carnosus</name>
    <dbReference type="NCBI Taxonomy" id="1234261"/>
    <lineage>
        <taxon>Eukaryota</taxon>
        <taxon>Metazoa</taxon>
        <taxon>Spiralia</taxon>
        <taxon>Gnathifera</taxon>
        <taxon>Rotifera</taxon>
        <taxon>Eurotatoria</taxon>
        <taxon>Bdelloidea</taxon>
        <taxon>Philodinida</taxon>
        <taxon>Philodinidae</taxon>
        <taxon>Didymodactylos</taxon>
    </lineage>
</organism>
<dbReference type="PANTHER" id="PTHR24559">
    <property type="entry name" value="TRANSPOSON TY3-I GAG-POL POLYPROTEIN"/>
    <property type="match status" value="1"/>
</dbReference>
<dbReference type="InterPro" id="IPR000477">
    <property type="entry name" value="RT_dom"/>
</dbReference>
<dbReference type="InterPro" id="IPR043502">
    <property type="entry name" value="DNA/RNA_pol_sf"/>
</dbReference>
<dbReference type="GO" id="GO:0006508">
    <property type="term" value="P:proteolysis"/>
    <property type="evidence" value="ECO:0007669"/>
    <property type="project" value="UniProtKB-KW"/>
</dbReference>
<dbReference type="GO" id="GO:0004519">
    <property type="term" value="F:endonuclease activity"/>
    <property type="evidence" value="ECO:0007669"/>
    <property type="project" value="UniProtKB-KW"/>
</dbReference>
<dbReference type="GO" id="GO:0008233">
    <property type="term" value="F:peptidase activity"/>
    <property type="evidence" value="ECO:0007669"/>
    <property type="project" value="UniProtKB-KW"/>
</dbReference>
<proteinExistence type="predicted"/>
<accession>A0A815U928</accession>
<evidence type="ECO:0000256" key="5">
    <source>
        <dbReference type="ARBA" id="ARBA00022759"/>
    </source>
</evidence>
<dbReference type="GO" id="GO:0003964">
    <property type="term" value="F:RNA-directed DNA polymerase activity"/>
    <property type="evidence" value="ECO:0007669"/>
    <property type="project" value="UniProtKB-KW"/>
</dbReference>
<dbReference type="Proteomes" id="UP000681722">
    <property type="component" value="Unassembled WGS sequence"/>
</dbReference>
<evidence type="ECO:0000256" key="3">
    <source>
        <dbReference type="ARBA" id="ARBA00022695"/>
    </source>
</evidence>
<dbReference type="EMBL" id="CAJOBC010088843">
    <property type="protein sequence ID" value="CAF4373562.1"/>
    <property type="molecule type" value="Genomic_DNA"/>
</dbReference>
<evidence type="ECO:0000256" key="7">
    <source>
        <dbReference type="ARBA" id="ARBA00022918"/>
    </source>
</evidence>
<evidence type="ECO:0000313" key="11">
    <source>
        <dbReference type="Proteomes" id="UP000663829"/>
    </source>
</evidence>
<keyword evidence="4" id="KW-0540">Nuclease</keyword>
<dbReference type="InterPro" id="IPR043128">
    <property type="entry name" value="Rev_trsase/Diguanyl_cyclase"/>
</dbReference>
<dbReference type="AlphaFoldDB" id="A0A815U928"/>
<dbReference type="Proteomes" id="UP000663829">
    <property type="component" value="Unassembled WGS sequence"/>
</dbReference>
<evidence type="ECO:0000259" key="8">
    <source>
        <dbReference type="Pfam" id="PF00078"/>
    </source>
</evidence>
<dbReference type="OrthoDB" id="420169at2759"/>
<evidence type="ECO:0000256" key="2">
    <source>
        <dbReference type="ARBA" id="ARBA00022679"/>
    </source>
</evidence>
<dbReference type="SUPFAM" id="SSF56672">
    <property type="entry name" value="DNA/RNA polymerases"/>
    <property type="match status" value="1"/>
</dbReference>
<dbReference type="CDD" id="cd01647">
    <property type="entry name" value="RT_LTR"/>
    <property type="match status" value="1"/>
</dbReference>
<gene>
    <name evidence="9" type="ORF">GPM918_LOCUS37201</name>
    <name evidence="10" type="ORF">SRO942_LOCUS37966</name>
</gene>
<feature type="domain" description="Reverse transcriptase" evidence="8">
    <location>
        <begin position="23"/>
        <end position="80"/>
    </location>
</feature>
<sequence length="87" mass="9999">MGTSIQVLPLYTRFKAGKGRRYALHGAKHFSTLDLRSDFWQVELDEESKEKTAFVTHDGLFQFTVMPFGLTNAPATFQRLWKLFCPA</sequence>
<dbReference type="FunFam" id="3.10.10.10:FF:000007">
    <property type="entry name" value="Retrovirus-related Pol polyprotein from transposon 17.6-like Protein"/>
    <property type="match status" value="1"/>
</dbReference>
<comment type="caution">
    <text evidence="9">The sequence shown here is derived from an EMBL/GenBank/DDBJ whole genome shotgun (WGS) entry which is preliminary data.</text>
</comment>
<reference evidence="9" key="1">
    <citation type="submission" date="2021-02" db="EMBL/GenBank/DDBJ databases">
        <authorList>
            <person name="Nowell W R."/>
        </authorList>
    </citation>
    <scope>NUCLEOTIDE SEQUENCE</scope>
</reference>
<keyword evidence="3" id="KW-0548">Nucleotidyltransferase</keyword>
<dbReference type="Gene3D" id="3.30.70.270">
    <property type="match status" value="1"/>
</dbReference>
<protein>
    <recommendedName>
        <fullName evidence="8">Reverse transcriptase domain-containing protein</fullName>
    </recommendedName>
</protein>
<dbReference type="InterPro" id="IPR053134">
    <property type="entry name" value="RNA-dir_DNA_polymerase"/>
</dbReference>
<keyword evidence="1" id="KW-0645">Protease</keyword>
<dbReference type="Pfam" id="PF00078">
    <property type="entry name" value="RVT_1"/>
    <property type="match status" value="1"/>
</dbReference>
<evidence type="ECO:0000313" key="9">
    <source>
        <dbReference type="EMBL" id="CAF1513055.1"/>
    </source>
</evidence>
<keyword evidence="11" id="KW-1185">Reference proteome</keyword>
<evidence type="ECO:0000256" key="4">
    <source>
        <dbReference type="ARBA" id="ARBA00022722"/>
    </source>
</evidence>
<keyword evidence="5" id="KW-0255">Endonuclease</keyword>
<dbReference type="Gene3D" id="3.10.10.10">
    <property type="entry name" value="HIV Type 1 Reverse Transcriptase, subunit A, domain 1"/>
    <property type="match status" value="1"/>
</dbReference>
<keyword evidence="2" id="KW-0808">Transferase</keyword>
<dbReference type="PANTHER" id="PTHR24559:SF455">
    <property type="entry name" value="RIBONUCLEASE H"/>
    <property type="match status" value="1"/>
</dbReference>
<dbReference type="EMBL" id="CAJNOQ010023290">
    <property type="protein sequence ID" value="CAF1513055.1"/>
    <property type="molecule type" value="Genomic_DNA"/>
</dbReference>
<evidence type="ECO:0000256" key="1">
    <source>
        <dbReference type="ARBA" id="ARBA00022670"/>
    </source>
</evidence>
<keyword evidence="7" id="KW-0695">RNA-directed DNA polymerase</keyword>
<evidence type="ECO:0000313" key="10">
    <source>
        <dbReference type="EMBL" id="CAF4373562.1"/>
    </source>
</evidence>
<evidence type="ECO:0000256" key="6">
    <source>
        <dbReference type="ARBA" id="ARBA00022801"/>
    </source>
</evidence>